<keyword evidence="1" id="KW-0175">Coiled coil</keyword>
<dbReference type="Gene3D" id="2.180.10.10">
    <property type="entry name" value="RHS repeat-associated core"/>
    <property type="match status" value="1"/>
</dbReference>
<protein>
    <recommendedName>
        <fullName evidence="4">RHS repeat-associated core domain-containing protein</fullName>
    </recommendedName>
</protein>
<dbReference type="Proteomes" id="UP001064504">
    <property type="component" value="Chromosome"/>
</dbReference>
<dbReference type="NCBIfam" id="TIGR03696">
    <property type="entry name" value="Rhs_assc_core"/>
    <property type="match status" value="1"/>
</dbReference>
<dbReference type="InterPro" id="IPR022385">
    <property type="entry name" value="Rhs_assc_core"/>
</dbReference>
<organism evidence="2 3">
    <name type="scientific">Pseudomonas promysalinigenes</name>
    <dbReference type="NCBI Taxonomy" id="485898"/>
    <lineage>
        <taxon>Bacteria</taxon>
        <taxon>Pseudomonadati</taxon>
        <taxon>Pseudomonadota</taxon>
        <taxon>Gammaproteobacteria</taxon>
        <taxon>Pseudomonadales</taxon>
        <taxon>Pseudomonadaceae</taxon>
        <taxon>Pseudomonas</taxon>
    </lineage>
</organism>
<dbReference type="RefSeq" id="WP_261744585.1">
    <property type="nucleotide sequence ID" value="NZ_CP104557.1"/>
</dbReference>
<evidence type="ECO:0000313" key="2">
    <source>
        <dbReference type="EMBL" id="UXH40332.1"/>
    </source>
</evidence>
<evidence type="ECO:0000256" key="1">
    <source>
        <dbReference type="SAM" id="Coils"/>
    </source>
</evidence>
<accession>A0ABY6AME3</accession>
<feature type="coiled-coil region" evidence="1">
    <location>
        <begin position="201"/>
        <end position="228"/>
    </location>
</feature>
<dbReference type="EMBL" id="CP104557">
    <property type="protein sequence ID" value="UXH40332.1"/>
    <property type="molecule type" value="Genomic_DNA"/>
</dbReference>
<proteinExistence type="predicted"/>
<reference evidence="2" key="1">
    <citation type="submission" date="2022-09" db="EMBL/GenBank/DDBJ databases">
        <title>Complete genome sequence of Pseudomonas promysalinigenes strain RL-WG26, a newly isolated PGPR with the potential for plant salinity stress alleviation.</title>
        <authorList>
            <person name="Ren L."/>
            <person name="Wang G."/>
            <person name="Hu H."/>
        </authorList>
    </citation>
    <scope>NUCLEOTIDE SEQUENCE</scope>
    <source>
        <strain evidence="2">RL-WG26</strain>
    </source>
</reference>
<gene>
    <name evidence="2" type="ORF">N5C08_01900</name>
</gene>
<keyword evidence="3" id="KW-1185">Reference proteome</keyword>
<sequence>MKKMSTITTLFYRNQKITTLSSNGTNTYIFSTDQQPLAQATSGTMNTDLLSIDNKNSVLKTSKDLSKSVHYSPYGYAPALLSILGYNGEKMQSDTLHYLLGNGYRAYSPQLMRFISPDSASPFDRGGINSYAYCSNDPINFSDPSGHIPNPLKTPAAQAITKSRTLVNGKLYRNIKADGKIISVPAPSFTESEVIDLNNFIKQQKGVINQVQQQINNLKSQYAQGIEKMNKTEAIIDKNNASLVTYREALTWIKDRKAVKNTITSIESSSDEARRKLAPLQAKYLGPEQELKKLREYRRELKNDLTHANSLLRASP</sequence>
<dbReference type="SUPFAM" id="SSF56399">
    <property type="entry name" value="ADP-ribosylation"/>
    <property type="match status" value="1"/>
</dbReference>
<evidence type="ECO:0000313" key="3">
    <source>
        <dbReference type="Proteomes" id="UP001064504"/>
    </source>
</evidence>
<name>A0ABY6AME3_9PSED</name>
<evidence type="ECO:0008006" key="4">
    <source>
        <dbReference type="Google" id="ProtNLM"/>
    </source>
</evidence>